<dbReference type="GO" id="GO:0006633">
    <property type="term" value="P:fatty acid biosynthetic process"/>
    <property type="evidence" value="ECO:0007669"/>
    <property type="project" value="InterPro"/>
</dbReference>
<dbReference type="Gene3D" id="3.40.47.10">
    <property type="match status" value="1"/>
</dbReference>
<dbReference type="CDD" id="cd00830">
    <property type="entry name" value="KAS_III"/>
    <property type="match status" value="1"/>
</dbReference>
<feature type="domain" description="Beta-ketoacyl-[acyl-carrier-protein] synthase III N-terminal" evidence="4">
    <location>
        <begin position="115"/>
        <end position="191"/>
    </location>
</feature>
<dbReference type="AlphaFoldDB" id="A0A7Y9ZKN6"/>
<dbReference type="InterPro" id="IPR013751">
    <property type="entry name" value="ACP_syn_III_N"/>
</dbReference>
<keyword evidence="1 5" id="KW-0808">Transferase</keyword>
<dbReference type="EMBL" id="JACBZM010000001">
    <property type="protein sequence ID" value="NYI45670.1"/>
    <property type="molecule type" value="Genomic_DNA"/>
</dbReference>
<sequence length="334" mass="34734">MPAQSSREKRALRILGTGAALPDEALTSAELDERLGLPAGTVEARTGVRVRYVERGSAAELGARAARKALAAAGVDLDDVDVIIGASATPDQPLPCNASLMHEQLAPGRPIPAWDVNASCMSFLVALDLAATLVDAGRHERILIVSSDLASVGLDWDDLGASGIFGDGAAAAVVGPAGETGSAVLSSGFETYSEGAHTCEIRGGGSRYAPDRVEGEYADWGRFRMDGGAVFRLAFRHLPPFVAGLLAEAGVTMDELPVVVPHQASHHGLDWVRQQFGVGDRLVDIYADHGNQVGASLPTALHTAIESGRLQRGDHTLLLGTGAGISLGGMVLCY</sequence>
<keyword evidence="2 5" id="KW-0012">Acyltransferase</keyword>
<accession>A0A7Y9ZKN6</accession>
<evidence type="ECO:0000256" key="2">
    <source>
        <dbReference type="ARBA" id="ARBA00023315"/>
    </source>
</evidence>
<dbReference type="PANTHER" id="PTHR34069">
    <property type="entry name" value="3-OXOACYL-[ACYL-CARRIER-PROTEIN] SYNTHASE 3"/>
    <property type="match status" value="1"/>
</dbReference>
<dbReference type="Proteomes" id="UP000562045">
    <property type="component" value="Unassembled WGS sequence"/>
</dbReference>
<dbReference type="InterPro" id="IPR013747">
    <property type="entry name" value="ACP_syn_III_C"/>
</dbReference>
<reference evidence="5 6" key="1">
    <citation type="submission" date="2020-07" db="EMBL/GenBank/DDBJ databases">
        <title>Sequencing the genomes of 1000 actinobacteria strains.</title>
        <authorList>
            <person name="Klenk H.-P."/>
        </authorList>
    </citation>
    <scope>NUCLEOTIDE SEQUENCE [LARGE SCALE GENOMIC DNA]</scope>
    <source>
        <strain evidence="5 6">DSM 15131</strain>
    </source>
</reference>
<dbReference type="EC" id="2.3.1.180" evidence="5"/>
<dbReference type="Pfam" id="PF08541">
    <property type="entry name" value="ACP_syn_III_C"/>
    <property type="match status" value="1"/>
</dbReference>
<evidence type="ECO:0000259" key="3">
    <source>
        <dbReference type="Pfam" id="PF08541"/>
    </source>
</evidence>
<dbReference type="Pfam" id="PF08545">
    <property type="entry name" value="ACP_syn_III"/>
    <property type="match status" value="1"/>
</dbReference>
<dbReference type="RefSeq" id="WP_179649302.1">
    <property type="nucleotide sequence ID" value="NZ_JACBZM010000001.1"/>
</dbReference>
<gene>
    <name evidence="5" type="ORF">BJ993_002750</name>
</gene>
<organism evidence="5 6">
    <name type="scientific">Nocardioides aromaticivorans</name>
    <dbReference type="NCBI Taxonomy" id="200618"/>
    <lineage>
        <taxon>Bacteria</taxon>
        <taxon>Bacillati</taxon>
        <taxon>Actinomycetota</taxon>
        <taxon>Actinomycetes</taxon>
        <taxon>Propionibacteriales</taxon>
        <taxon>Nocardioidaceae</taxon>
        <taxon>Nocardioides</taxon>
    </lineage>
</organism>
<dbReference type="InterPro" id="IPR016039">
    <property type="entry name" value="Thiolase-like"/>
</dbReference>
<proteinExistence type="predicted"/>
<feature type="domain" description="Beta-ketoacyl-[acyl-carrier-protein] synthase III C-terminal" evidence="3">
    <location>
        <begin position="246"/>
        <end position="332"/>
    </location>
</feature>
<protein>
    <submittedName>
        <fullName evidence="5">3-oxoacyl-[acyl-carrier-protein] synthase-3</fullName>
        <ecNumber evidence="5">2.3.1.180</ecNumber>
    </submittedName>
</protein>
<evidence type="ECO:0000313" key="6">
    <source>
        <dbReference type="Proteomes" id="UP000562045"/>
    </source>
</evidence>
<evidence type="ECO:0000259" key="4">
    <source>
        <dbReference type="Pfam" id="PF08545"/>
    </source>
</evidence>
<dbReference type="GO" id="GO:0033818">
    <property type="term" value="F:beta-ketoacyl-acyl-carrier-protein synthase III activity"/>
    <property type="evidence" value="ECO:0007669"/>
    <property type="project" value="UniProtKB-EC"/>
</dbReference>
<dbReference type="GO" id="GO:0044550">
    <property type="term" value="P:secondary metabolite biosynthetic process"/>
    <property type="evidence" value="ECO:0007669"/>
    <property type="project" value="TreeGrafter"/>
</dbReference>
<dbReference type="SUPFAM" id="SSF53901">
    <property type="entry name" value="Thiolase-like"/>
    <property type="match status" value="1"/>
</dbReference>
<dbReference type="GO" id="GO:0004315">
    <property type="term" value="F:3-oxoacyl-[acyl-carrier-protein] synthase activity"/>
    <property type="evidence" value="ECO:0007669"/>
    <property type="project" value="InterPro"/>
</dbReference>
<dbReference type="PANTHER" id="PTHR34069:SF2">
    <property type="entry name" value="BETA-KETOACYL-[ACYL-CARRIER-PROTEIN] SYNTHASE III"/>
    <property type="match status" value="1"/>
</dbReference>
<evidence type="ECO:0000256" key="1">
    <source>
        <dbReference type="ARBA" id="ARBA00022679"/>
    </source>
</evidence>
<name>A0A7Y9ZKN6_9ACTN</name>
<comment type="caution">
    <text evidence="5">The sequence shown here is derived from an EMBL/GenBank/DDBJ whole genome shotgun (WGS) entry which is preliminary data.</text>
</comment>
<evidence type="ECO:0000313" key="5">
    <source>
        <dbReference type="EMBL" id="NYI45670.1"/>
    </source>
</evidence>